<gene>
    <name evidence="1" type="ORF">Taro_030357</name>
</gene>
<proteinExistence type="predicted"/>
<sequence length="62" mass="6846">MKSRALRDNPNIDHILALRSSQKSVCRQPTCCCGQVLTGGSEITPRDSYIHPSCSEDTLLKN</sequence>
<keyword evidence="2" id="KW-1185">Reference proteome</keyword>
<comment type="caution">
    <text evidence="1">The sequence shown here is derived from an EMBL/GenBank/DDBJ whole genome shotgun (WGS) entry which is preliminary data.</text>
</comment>
<accession>A0A843VNX0</accession>
<organism evidence="1 2">
    <name type="scientific">Colocasia esculenta</name>
    <name type="common">Wild taro</name>
    <name type="synonym">Arum esculentum</name>
    <dbReference type="NCBI Taxonomy" id="4460"/>
    <lineage>
        <taxon>Eukaryota</taxon>
        <taxon>Viridiplantae</taxon>
        <taxon>Streptophyta</taxon>
        <taxon>Embryophyta</taxon>
        <taxon>Tracheophyta</taxon>
        <taxon>Spermatophyta</taxon>
        <taxon>Magnoliopsida</taxon>
        <taxon>Liliopsida</taxon>
        <taxon>Araceae</taxon>
        <taxon>Aroideae</taxon>
        <taxon>Colocasieae</taxon>
        <taxon>Colocasia</taxon>
    </lineage>
</organism>
<evidence type="ECO:0000313" key="1">
    <source>
        <dbReference type="EMBL" id="MQL97655.1"/>
    </source>
</evidence>
<dbReference type="EMBL" id="NMUH01002081">
    <property type="protein sequence ID" value="MQL97655.1"/>
    <property type="molecule type" value="Genomic_DNA"/>
</dbReference>
<reference evidence="1" key="1">
    <citation type="submission" date="2017-07" db="EMBL/GenBank/DDBJ databases">
        <title>Taro Niue Genome Assembly and Annotation.</title>
        <authorList>
            <person name="Atibalentja N."/>
            <person name="Keating K."/>
            <person name="Fields C.J."/>
        </authorList>
    </citation>
    <scope>NUCLEOTIDE SEQUENCE</scope>
    <source>
        <strain evidence="1">Niue_2</strain>
        <tissue evidence="1">Leaf</tissue>
    </source>
</reference>
<name>A0A843VNX0_COLES</name>
<dbReference type="AlphaFoldDB" id="A0A843VNX0"/>
<evidence type="ECO:0000313" key="2">
    <source>
        <dbReference type="Proteomes" id="UP000652761"/>
    </source>
</evidence>
<dbReference type="Proteomes" id="UP000652761">
    <property type="component" value="Unassembled WGS sequence"/>
</dbReference>
<protein>
    <submittedName>
        <fullName evidence="1">Uncharacterized protein</fullName>
    </submittedName>
</protein>